<organism evidence="1 2">
    <name type="scientific">Tenacibaculum vairaonense</name>
    <dbReference type="NCBI Taxonomy" id="3137860"/>
    <lineage>
        <taxon>Bacteria</taxon>
        <taxon>Pseudomonadati</taxon>
        <taxon>Bacteroidota</taxon>
        <taxon>Flavobacteriia</taxon>
        <taxon>Flavobacteriales</taxon>
        <taxon>Flavobacteriaceae</taxon>
        <taxon>Tenacibaculum</taxon>
    </lineage>
</organism>
<comment type="caution">
    <text evidence="1">The sequence shown here is derived from an EMBL/GenBank/DDBJ whole genome shotgun (WGS) entry which is preliminary data.</text>
</comment>
<reference evidence="1 2" key="1">
    <citation type="submission" date="2024-05" db="EMBL/GenBank/DDBJ databases">
        <authorList>
            <person name="Duchaud E."/>
        </authorList>
    </citation>
    <scope>NUCLEOTIDE SEQUENCE [LARGE SCALE GENOMIC DNA]</scope>
    <source>
        <strain evidence="1">Ena-SAMPLE-TAB-13-05-2024-13:56:06:370-140305</strain>
    </source>
</reference>
<evidence type="ECO:0000313" key="1">
    <source>
        <dbReference type="EMBL" id="CAL2108642.1"/>
    </source>
</evidence>
<gene>
    <name evidence="1" type="ORF">T190115A13A_80217</name>
</gene>
<dbReference type="RefSeq" id="WP_348740236.1">
    <property type="nucleotide sequence ID" value="NZ_CAXJRC010000045.1"/>
</dbReference>
<sequence length="76" mass="8932">MKPIKNIDVKMTFSVGLGGYEAPQVVIDQLKEIEEKQITLDQNKEQEYPEAFEWLNAYVKDSDAYEWEYELNDLSI</sequence>
<evidence type="ECO:0000313" key="2">
    <source>
        <dbReference type="Proteomes" id="UP001497602"/>
    </source>
</evidence>
<accession>A0ABM9PS43</accession>
<proteinExistence type="predicted"/>
<name>A0ABM9PS43_9FLAO</name>
<dbReference type="EMBL" id="CAXJRC010000045">
    <property type="protein sequence ID" value="CAL2108642.1"/>
    <property type="molecule type" value="Genomic_DNA"/>
</dbReference>
<dbReference type="Proteomes" id="UP001497602">
    <property type="component" value="Unassembled WGS sequence"/>
</dbReference>
<protein>
    <submittedName>
        <fullName evidence="1">Uncharacterized protein</fullName>
    </submittedName>
</protein>
<keyword evidence="2" id="KW-1185">Reference proteome</keyword>